<protein>
    <submittedName>
        <fullName evidence="3">LuxR family transcriptional regulator</fullName>
    </submittedName>
</protein>
<dbReference type="CDD" id="cd10283">
    <property type="entry name" value="MnuA_DNase1-like"/>
    <property type="match status" value="1"/>
</dbReference>
<dbReference type="PANTHER" id="PTHR11371">
    <property type="entry name" value="DEOXYRIBONUCLEASE"/>
    <property type="match status" value="1"/>
</dbReference>
<dbReference type="SMART" id="SM00476">
    <property type="entry name" value="DNaseIc"/>
    <property type="match status" value="1"/>
</dbReference>
<dbReference type="GO" id="GO:0006308">
    <property type="term" value="P:DNA catabolic process"/>
    <property type="evidence" value="ECO:0007669"/>
    <property type="project" value="InterPro"/>
</dbReference>
<keyword evidence="4" id="KW-1185">Reference proteome</keyword>
<dbReference type="RefSeq" id="WP_151970460.1">
    <property type="nucleotide sequence ID" value="NZ_AP019860.1"/>
</dbReference>
<dbReference type="Proteomes" id="UP000326354">
    <property type="component" value="Chromosome"/>
</dbReference>
<dbReference type="AlphaFoldDB" id="A0A5S9ISM6"/>
<keyword evidence="2" id="KW-0378">Hydrolase</keyword>
<dbReference type="SUPFAM" id="SSF56219">
    <property type="entry name" value="DNase I-like"/>
    <property type="match status" value="1"/>
</dbReference>
<proteinExistence type="predicted"/>
<dbReference type="EMBL" id="AP019860">
    <property type="protein sequence ID" value="BBM86400.1"/>
    <property type="molecule type" value="Genomic_DNA"/>
</dbReference>
<evidence type="ECO:0000256" key="1">
    <source>
        <dbReference type="ARBA" id="ARBA00022722"/>
    </source>
</evidence>
<accession>A0A5S9ISM6</accession>
<sequence>MLTRQRIAIIISMILLLTPLVFSQNQRRTYLKMASWNIRILSDASRTDSELRKISEVAREYDLLSIIELRDEKVLKRLTQIMDETSSKKYKYVMSSGVGSGTHIEYYGFIYDSSFIKVITTPKLYSGKFKFARKPATASFKAGNFDFTIITTHVIWGKSTIPRKKEVMEMSNVFRNVERRGNEKDIILMGDFNRNPGGEEWNPLIGQSSMYMAFDGFEKTMIKDTNCYDNIFFKSMYLREWTGTTRIDRFDEDHFYNNDPKAHEVASDHRPVYARFRITGADDD</sequence>
<dbReference type="GO" id="GO:0016787">
    <property type="term" value="F:hydrolase activity"/>
    <property type="evidence" value="ECO:0007669"/>
    <property type="project" value="UniProtKB-KW"/>
</dbReference>
<dbReference type="OrthoDB" id="5500612at2"/>
<reference evidence="3 4" key="1">
    <citation type="submission" date="2019-08" db="EMBL/GenBank/DDBJ databases">
        <title>Complete genome sequence of Candidatus Uab amorphum.</title>
        <authorList>
            <person name="Shiratori T."/>
            <person name="Suzuki S."/>
            <person name="Kakizawa Y."/>
            <person name="Ishida K."/>
        </authorList>
    </citation>
    <scope>NUCLEOTIDE SEQUENCE [LARGE SCALE GENOMIC DNA]</scope>
    <source>
        <strain evidence="3 4">SRT547</strain>
    </source>
</reference>
<dbReference type="Gene3D" id="3.60.10.10">
    <property type="entry name" value="Endonuclease/exonuclease/phosphatase"/>
    <property type="match status" value="1"/>
</dbReference>
<dbReference type="PANTHER" id="PTHR11371:SF31">
    <property type="entry name" value="EXTRACELLULAR NUCLEASE"/>
    <property type="match status" value="1"/>
</dbReference>
<dbReference type="InterPro" id="IPR036691">
    <property type="entry name" value="Endo/exonu/phosph_ase_sf"/>
</dbReference>
<name>A0A5S9ISM6_UABAM</name>
<dbReference type="GO" id="GO:0004536">
    <property type="term" value="F:DNA nuclease activity"/>
    <property type="evidence" value="ECO:0007669"/>
    <property type="project" value="InterPro"/>
</dbReference>
<gene>
    <name evidence="3" type="ORF">UABAM_04786</name>
</gene>
<evidence type="ECO:0000313" key="3">
    <source>
        <dbReference type="EMBL" id="BBM86400.1"/>
    </source>
</evidence>
<evidence type="ECO:0000256" key="2">
    <source>
        <dbReference type="ARBA" id="ARBA00022801"/>
    </source>
</evidence>
<dbReference type="KEGG" id="uam:UABAM_04786"/>
<keyword evidence="1" id="KW-0540">Nuclease</keyword>
<organism evidence="3 4">
    <name type="scientific">Uabimicrobium amorphum</name>
    <dbReference type="NCBI Taxonomy" id="2596890"/>
    <lineage>
        <taxon>Bacteria</taxon>
        <taxon>Pseudomonadati</taxon>
        <taxon>Planctomycetota</taxon>
        <taxon>Candidatus Uabimicrobiia</taxon>
        <taxon>Candidatus Uabimicrobiales</taxon>
        <taxon>Candidatus Uabimicrobiaceae</taxon>
        <taxon>Candidatus Uabimicrobium</taxon>
    </lineage>
</organism>
<dbReference type="InterPro" id="IPR016202">
    <property type="entry name" value="DNase_I"/>
</dbReference>
<evidence type="ECO:0000313" key="4">
    <source>
        <dbReference type="Proteomes" id="UP000326354"/>
    </source>
</evidence>